<dbReference type="CDD" id="cd00265">
    <property type="entry name" value="MADS_MEF2_like"/>
    <property type="match status" value="1"/>
</dbReference>
<reference evidence="11" key="1">
    <citation type="journal article" date="2018" name="Gigascience">
        <title>Genome assembly of the Pink Ipe (Handroanthus impetiginosus, Bignoniaceae), a highly valued, ecologically keystone Neotropical timber forest tree.</title>
        <authorList>
            <person name="Silva-Junior O.B."/>
            <person name="Grattapaglia D."/>
            <person name="Novaes E."/>
            <person name="Collevatti R.G."/>
        </authorList>
    </citation>
    <scope>NUCLEOTIDE SEQUENCE [LARGE SCALE GENOMIC DNA]</scope>
    <source>
        <strain evidence="11">cv. UFG-1</strain>
    </source>
</reference>
<keyword evidence="4" id="KW-0804">Transcription</keyword>
<evidence type="ECO:0000259" key="8">
    <source>
        <dbReference type="PROSITE" id="PS50066"/>
    </source>
</evidence>
<dbReference type="Gene3D" id="3.40.1810.10">
    <property type="entry name" value="Transcription factor, MADS-box"/>
    <property type="match status" value="1"/>
</dbReference>
<keyword evidence="3" id="KW-0238">DNA-binding</keyword>
<dbReference type="PANTHER" id="PTHR48019">
    <property type="entry name" value="SERUM RESPONSE FACTOR HOMOLOG"/>
    <property type="match status" value="1"/>
</dbReference>
<dbReference type="Pfam" id="PF01486">
    <property type="entry name" value="K-box"/>
    <property type="match status" value="1"/>
</dbReference>
<dbReference type="PROSITE" id="PS00350">
    <property type="entry name" value="MADS_BOX_1"/>
    <property type="match status" value="1"/>
</dbReference>
<keyword evidence="5" id="KW-0539">Nucleus</keyword>
<gene>
    <name evidence="10" type="ORF">CDL12_21512</name>
</gene>
<dbReference type="EMBL" id="NKXS01004567">
    <property type="protein sequence ID" value="PIN05943.1"/>
    <property type="molecule type" value="Genomic_DNA"/>
</dbReference>
<organism evidence="10 11">
    <name type="scientific">Handroanthus impetiginosus</name>
    <dbReference type="NCBI Taxonomy" id="429701"/>
    <lineage>
        <taxon>Eukaryota</taxon>
        <taxon>Viridiplantae</taxon>
        <taxon>Streptophyta</taxon>
        <taxon>Embryophyta</taxon>
        <taxon>Tracheophyta</taxon>
        <taxon>Spermatophyta</taxon>
        <taxon>Magnoliopsida</taxon>
        <taxon>eudicotyledons</taxon>
        <taxon>Gunneridae</taxon>
        <taxon>Pentapetalae</taxon>
        <taxon>asterids</taxon>
        <taxon>lamiids</taxon>
        <taxon>Lamiales</taxon>
        <taxon>Bignoniaceae</taxon>
        <taxon>Crescentiina</taxon>
        <taxon>Tabebuia alliance</taxon>
        <taxon>Handroanthus</taxon>
    </lineage>
</organism>
<evidence type="ECO:0000256" key="1">
    <source>
        <dbReference type="ARBA" id="ARBA00004123"/>
    </source>
</evidence>
<dbReference type="GO" id="GO:0003700">
    <property type="term" value="F:DNA-binding transcription factor activity"/>
    <property type="evidence" value="ECO:0007669"/>
    <property type="project" value="InterPro"/>
</dbReference>
<feature type="domain" description="K-box" evidence="9">
    <location>
        <begin position="86"/>
        <end position="176"/>
    </location>
</feature>
<dbReference type="PROSITE" id="PS50066">
    <property type="entry name" value="MADS_BOX_2"/>
    <property type="match status" value="1"/>
</dbReference>
<dbReference type="Proteomes" id="UP000231279">
    <property type="component" value="Unassembled WGS sequence"/>
</dbReference>
<dbReference type="AlphaFoldDB" id="A0A2G9GL02"/>
<feature type="domain" description="MADS-box" evidence="8">
    <location>
        <begin position="1"/>
        <end position="61"/>
    </location>
</feature>
<dbReference type="GO" id="GO:0045944">
    <property type="term" value="P:positive regulation of transcription by RNA polymerase II"/>
    <property type="evidence" value="ECO:0007669"/>
    <property type="project" value="InterPro"/>
</dbReference>
<sequence length="213" mass="24772">MVRGKVEMKRIENALRRQVTFSKRRNGLLKKAYELSVLCDAEVSLIIFSQKGKLYEFSSSNMQISIQKYLKLTKERHTSIEDEQHMQHLKHEAALMSKKIELLQNFYRKLLGHNLGTCSMEELQSIGEQLERSLKNIRSRKAQLFQEDIEKLQTKEKFLLEENERLCEEIGLKQRHAQEKVGQQEIGSCSRSTECSEVVTELFIGPPTTKKIA</sequence>
<dbReference type="InterPro" id="IPR002487">
    <property type="entry name" value="TF_Kbox"/>
</dbReference>
<protein>
    <submittedName>
        <fullName evidence="10">MADS box transcription factor</fullName>
    </submittedName>
</protein>
<comment type="subcellular location">
    <subcellularLocation>
        <location evidence="1">Nucleus</location>
    </subcellularLocation>
</comment>
<dbReference type="SUPFAM" id="SSF55455">
    <property type="entry name" value="SRF-like"/>
    <property type="match status" value="1"/>
</dbReference>
<dbReference type="GO" id="GO:0046983">
    <property type="term" value="F:protein dimerization activity"/>
    <property type="evidence" value="ECO:0007669"/>
    <property type="project" value="InterPro"/>
</dbReference>
<dbReference type="FunFam" id="3.40.1810.10:FF:000003">
    <property type="entry name" value="MADS-box transcription factor MADS-MC"/>
    <property type="match status" value="1"/>
</dbReference>
<comment type="function">
    <text evidence="6">Probable transcription factor.</text>
</comment>
<dbReference type="SMART" id="SM00432">
    <property type="entry name" value="MADS"/>
    <property type="match status" value="1"/>
</dbReference>
<feature type="coiled-coil region" evidence="7">
    <location>
        <begin position="120"/>
        <end position="169"/>
    </location>
</feature>
<evidence type="ECO:0000313" key="10">
    <source>
        <dbReference type="EMBL" id="PIN05943.1"/>
    </source>
</evidence>
<proteinExistence type="predicted"/>
<evidence type="ECO:0000256" key="7">
    <source>
        <dbReference type="SAM" id="Coils"/>
    </source>
</evidence>
<evidence type="ECO:0000256" key="5">
    <source>
        <dbReference type="ARBA" id="ARBA00023242"/>
    </source>
</evidence>
<dbReference type="InterPro" id="IPR036879">
    <property type="entry name" value="TF_MADSbox_sf"/>
</dbReference>
<dbReference type="PROSITE" id="PS51297">
    <property type="entry name" value="K_BOX"/>
    <property type="match status" value="1"/>
</dbReference>
<dbReference type="GO" id="GO:0000977">
    <property type="term" value="F:RNA polymerase II transcription regulatory region sequence-specific DNA binding"/>
    <property type="evidence" value="ECO:0007669"/>
    <property type="project" value="InterPro"/>
</dbReference>
<evidence type="ECO:0000256" key="6">
    <source>
        <dbReference type="ARBA" id="ARBA00037260"/>
    </source>
</evidence>
<dbReference type="PRINTS" id="PR00404">
    <property type="entry name" value="MADSDOMAIN"/>
</dbReference>
<name>A0A2G9GL02_9LAMI</name>
<dbReference type="InterPro" id="IPR002100">
    <property type="entry name" value="TF_MADSbox"/>
</dbReference>
<keyword evidence="7" id="KW-0175">Coiled coil</keyword>
<evidence type="ECO:0000313" key="11">
    <source>
        <dbReference type="Proteomes" id="UP000231279"/>
    </source>
</evidence>
<evidence type="ECO:0000256" key="3">
    <source>
        <dbReference type="ARBA" id="ARBA00023125"/>
    </source>
</evidence>
<evidence type="ECO:0000256" key="2">
    <source>
        <dbReference type="ARBA" id="ARBA00023015"/>
    </source>
</evidence>
<comment type="caution">
    <text evidence="10">The sequence shown here is derived from an EMBL/GenBank/DDBJ whole genome shotgun (WGS) entry which is preliminary data.</text>
</comment>
<accession>A0A2G9GL02</accession>
<dbReference type="Pfam" id="PF00319">
    <property type="entry name" value="SRF-TF"/>
    <property type="match status" value="1"/>
</dbReference>
<dbReference type="OrthoDB" id="906764at2759"/>
<evidence type="ECO:0000259" key="9">
    <source>
        <dbReference type="PROSITE" id="PS51297"/>
    </source>
</evidence>
<dbReference type="InterPro" id="IPR050142">
    <property type="entry name" value="MADS-box/MEF2_TF"/>
</dbReference>
<evidence type="ECO:0000256" key="4">
    <source>
        <dbReference type="ARBA" id="ARBA00023163"/>
    </source>
</evidence>
<keyword evidence="2" id="KW-0805">Transcription regulation</keyword>
<keyword evidence="11" id="KW-1185">Reference proteome</keyword>
<dbReference type="InterPro" id="IPR033896">
    <property type="entry name" value="MEF2-like_N"/>
</dbReference>
<dbReference type="GO" id="GO:0005634">
    <property type="term" value="C:nucleus"/>
    <property type="evidence" value="ECO:0007669"/>
    <property type="project" value="UniProtKB-SubCell"/>
</dbReference>